<evidence type="ECO:0008006" key="4">
    <source>
        <dbReference type="Google" id="ProtNLM"/>
    </source>
</evidence>
<comment type="caution">
    <text evidence="2">The sequence shown here is derived from an EMBL/GenBank/DDBJ whole genome shotgun (WGS) entry which is preliminary data.</text>
</comment>
<feature type="signal peptide" evidence="1">
    <location>
        <begin position="1"/>
        <end position="25"/>
    </location>
</feature>
<accession>A0AA43U1F0</accession>
<feature type="chain" id="PRO_5041374375" description="Lipoprotein" evidence="1">
    <location>
        <begin position="26"/>
        <end position="168"/>
    </location>
</feature>
<dbReference type="GeneID" id="80703522"/>
<sequence>MKRKNKKSLSNKTFLYSLISTPVLLAPLFVSCNDKEETQNPKPQLLNDSQLSTIHNDFVFQLSEEGKEKFANEGESSLNFFIQLIDKLNSKYNTNHYDDGDKIANDPEFKKYFFLNKPDITKVSKSHRIDIRFKGDNVTKQVVLFYDVICFDLNVNERVNVRIPIELD</sequence>
<proteinExistence type="predicted"/>
<organism evidence="2 3">
    <name type="scientific">Mycoplasmopsis arginini</name>
    <name type="common">Mycoplasma arginini</name>
    <dbReference type="NCBI Taxonomy" id="2094"/>
    <lineage>
        <taxon>Bacteria</taxon>
        <taxon>Bacillati</taxon>
        <taxon>Mycoplasmatota</taxon>
        <taxon>Mycoplasmoidales</taxon>
        <taxon>Metamycoplasmataceae</taxon>
        <taxon>Mycoplasmopsis</taxon>
    </lineage>
</organism>
<dbReference type="Proteomes" id="UP001162175">
    <property type="component" value="Unassembled WGS sequence"/>
</dbReference>
<dbReference type="PROSITE" id="PS51257">
    <property type="entry name" value="PROKAR_LIPOPROTEIN"/>
    <property type="match status" value="1"/>
</dbReference>
<gene>
    <name evidence="2" type="ORF">DCBHLPFO_00115</name>
</gene>
<name>A0AA43U1F0_MYCAR</name>
<evidence type="ECO:0000313" key="2">
    <source>
        <dbReference type="EMBL" id="MDI3349342.1"/>
    </source>
</evidence>
<protein>
    <recommendedName>
        <fullName evidence="4">Lipoprotein</fullName>
    </recommendedName>
</protein>
<dbReference type="EMBL" id="JAPFAR010000001">
    <property type="protein sequence ID" value="MDI3349342.1"/>
    <property type="molecule type" value="Genomic_DNA"/>
</dbReference>
<dbReference type="RefSeq" id="WP_057236021.1">
    <property type="nucleotide sequence ID" value="NZ_AP014657.1"/>
</dbReference>
<reference evidence="2" key="1">
    <citation type="submission" date="2022-11" db="EMBL/GenBank/DDBJ databases">
        <title>Draft genome of Mycoplasma arginini isolated from fly.</title>
        <authorList>
            <person name="Severgnini M."/>
            <person name="Gioia G."/>
            <person name="Cremonesi P."/>
            <person name="Moroni P."/>
            <person name="Addis M.F."/>
            <person name="Castiglioni B."/>
        </authorList>
    </citation>
    <scope>NUCLEOTIDE SEQUENCE</scope>
    <source>
        <strain evidence="2">QMP CG1-1632</strain>
    </source>
</reference>
<evidence type="ECO:0000313" key="3">
    <source>
        <dbReference type="Proteomes" id="UP001162175"/>
    </source>
</evidence>
<evidence type="ECO:0000256" key="1">
    <source>
        <dbReference type="SAM" id="SignalP"/>
    </source>
</evidence>
<keyword evidence="1" id="KW-0732">Signal</keyword>
<dbReference type="AlphaFoldDB" id="A0AA43U1F0"/>